<gene>
    <name evidence="3" type="ORF">PS2015_2153</name>
</gene>
<dbReference type="Proteomes" id="UP000065641">
    <property type="component" value="Chromosome"/>
</dbReference>
<protein>
    <submittedName>
        <fullName evidence="3">Uncharacterized protein</fullName>
    </submittedName>
</protein>
<keyword evidence="4" id="KW-1185">Reference proteome</keyword>
<evidence type="ECO:0000256" key="1">
    <source>
        <dbReference type="SAM" id="MobiDB-lite"/>
    </source>
</evidence>
<name>A0A0S2KEM9_9GAMM</name>
<dbReference type="RefSeq" id="WP_058022249.1">
    <property type="nucleotide sequence ID" value="NZ_CP013189.1"/>
</dbReference>
<dbReference type="AlphaFoldDB" id="A0A0S2KEM9"/>
<dbReference type="EMBL" id="CP013189">
    <property type="protein sequence ID" value="ALO46790.1"/>
    <property type="molecule type" value="Genomic_DNA"/>
</dbReference>
<evidence type="ECO:0000313" key="4">
    <source>
        <dbReference type="Proteomes" id="UP000065641"/>
    </source>
</evidence>
<reference evidence="3 4" key="1">
    <citation type="submission" date="2015-11" db="EMBL/GenBank/DDBJ databases">
        <authorList>
            <person name="Zhang Y."/>
            <person name="Guo Z."/>
        </authorList>
    </citation>
    <scope>NUCLEOTIDE SEQUENCE [LARGE SCALE GENOMIC DNA]</scope>
    <source>
        <strain evidence="3 4">KCTC 32221</strain>
    </source>
</reference>
<accession>A0A0S2KEM9</accession>
<sequence precursor="true">MNITAMTRRLSIGAILAVACVLAVSPTFADSYTSVRIYHTVSKPLVVIHSVDSQSIRYVKRGDHYAYASKGKDYGYRSYKHRKGNSYRGHGKYDSYSGHALWARPSQSYHGYRKPTRGSWSSDRHREKVKYNHHGRDSKSYRRAERHSVTVRQRSR</sequence>
<proteinExistence type="predicted"/>
<organism evidence="3 4">
    <name type="scientific">Pseudohongiella spirulinae</name>
    <dbReference type="NCBI Taxonomy" id="1249552"/>
    <lineage>
        <taxon>Bacteria</taxon>
        <taxon>Pseudomonadati</taxon>
        <taxon>Pseudomonadota</taxon>
        <taxon>Gammaproteobacteria</taxon>
        <taxon>Pseudomonadales</taxon>
        <taxon>Pseudohongiellaceae</taxon>
        <taxon>Pseudohongiella</taxon>
    </lineage>
</organism>
<evidence type="ECO:0000313" key="3">
    <source>
        <dbReference type="EMBL" id="ALO46790.1"/>
    </source>
</evidence>
<dbReference type="KEGG" id="pspi:PS2015_2153"/>
<feature type="region of interest" description="Disordered" evidence="1">
    <location>
        <begin position="110"/>
        <end position="156"/>
    </location>
</feature>
<feature type="chain" id="PRO_5006601564" evidence="2">
    <location>
        <begin position="30"/>
        <end position="156"/>
    </location>
</feature>
<keyword evidence="2" id="KW-0732">Signal</keyword>
<evidence type="ECO:0000256" key="2">
    <source>
        <dbReference type="SAM" id="SignalP"/>
    </source>
</evidence>
<feature type="compositionally biased region" description="Basic and acidic residues" evidence="1">
    <location>
        <begin position="122"/>
        <end position="148"/>
    </location>
</feature>
<feature type="signal peptide" evidence="2">
    <location>
        <begin position="1"/>
        <end position="29"/>
    </location>
</feature>